<sequence>MVDKKILMEILKSREDREIKQKEIIHKYKNSIISFTLNIPGPNKDSIKYRKIHDVGMETIINKLKDKGYKIDYIENIYKITGPEGYISLCINPIELKRITTTIEETHKLGRLFDMDVFDFNHNQISRRSLGYNPRKCLLCDKDAKVCSRSSSHSLEELIYKVNQIYYSYFSVQ</sequence>
<accession>A0A1M4Y4A6</accession>
<gene>
    <name evidence="5" type="ORF">SAMN02745784_02507</name>
</gene>
<keyword evidence="2" id="KW-0808">Transferase</keyword>
<name>A0A1M4Y4A6_9FIRM</name>
<evidence type="ECO:0000256" key="3">
    <source>
        <dbReference type="ARBA" id="ARBA00022695"/>
    </source>
</evidence>
<evidence type="ECO:0000256" key="2">
    <source>
        <dbReference type="ARBA" id="ARBA00022679"/>
    </source>
</evidence>
<proteinExistence type="predicted"/>
<dbReference type="NCBIfam" id="TIGR03124">
    <property type="entry name" value="citrate_citX"/>
    <property type="match status" value="1"/>
</dbReference>
<evidence type="ECO:0000256" key="4">
    <source>
        <dbReference type="ARBA" id="ARBA00048574"/>
    </source>
</evidence>
<dbReference type="STRING" id="1123404.SAMN02745784_02507"/>
<dbReference type="Pfam" id="PF03802">
    <property type="entry name" value="CitX"/>
    <property type="match status" value="1"/>
</dbReference>
<dbReference type="EC" id="2.7.7.61" evidence="1"/>
<dbReference type="GeneID" id="90993616"/>
<reference evidence="6" key="1">
    <citation type="submission" date="2016-11" db="EMBL/GenBank/DDBJ databases">
        <authorList>
            <person name="Varghese N."/>
            <person name="Submissions S."/>
        </authorList>
    </citation>
    <scope>NUCLEOTIDE SEQUENCE [LARGE SCALE GENOMIC DNA]</scope>
    <source>
        <strain evidence="6">DSM 18095</strain>
    </source>
</reference>
<dbReference type="GO" id="GO:0051191">
    <property type="term" value="P:prosthetic group biosynthetic process"/>
    <property type="evidence" value="ECO:0007669"/>
    <property type="project" value="InterPro"/>
</dbReference>
<dbReference type="GO" id="GO:0050519">
    <property type="term" value="F:holo-citrate lyase synthase activity"/>
    <property type="evidence" value="ECO:0007669"/>
    <property type="project" value="UniProtKB-EC"/>
</dbReference>
<evidence type="ECO:0000313" key="6">
    <source>
        <dbReference type="Proteomes" id="UP000184114"/>
    </source>
</evidence>
<dbReference type="NCBIfam" id="NF002383">
    <property type="entry name" value="PRK01392.1"/>
    <property type="match status" value="1"/>
</dbReference>
<organism evidence="5 6">
    <name type="scientific">Tissierella praeacuta DSM 18095</name>
    <dbReference type="NCBI Taxonomy" id="1123404"/>
    <lineage>
        <taxon>Bacteria</taxon>
        <taxon>Bacillati</taxon>
        <taxon>Bacillota</taxon>
        <taxon>Tissierellia</taxon>
        <taxon>Tissierellales</taxon>
        <taxon>Tissierellaceae</taxon>
        <taxon>Tissierella</taxon>
    </lineage>
</organism>
<dbReference type="AlphaFoldDB" id="A0A1M4Y4A6"/>
<protein>
    <recommendedName>
        <fullName evidence="1">citrate lyase holo-[acyl-carrier protein] synthase</fullName>
        <ecNumber evidence="1">2.7.7.61</ecNumber>
    </recommendedName>
</protein>
<keyword evidence="3" id="KW-0548">Nucleotidyltransferase</keyword>
<dbReference type="Proteomes" id="UP000184114">
    <property type="component" value="Unassembled WGS sequence"/>
</dbReference>
<comment type="catalytic activity">
    <reaction evidence="4">
        <text>apo-[citrate lyase ACP] + 2'-(5''-triphospho-alpha-D-ribosyl)-3'-dephospho-CoA = holo-[citrate lyase ACP] + diphosphate</text>
        <dbReference type="Rhea" id="RHEA:16333"/>
        <dbReference type="Rhea" id="RHEA-COMP:10157"/>
        <dbReference type="Rhea" id="RHEA-COMP:10158"/>
        <dbReference type="ChEBI" id="CHEBI:29999"/>
        <dbReference type="ChEBI" id="CHEBI:33019"/>
        <dbReference type="ChEBI" id="CHEBI:61378"/>
        <dbReference type="ChEBI" id="CHEBI:82683"/>
        <dbReference type="EC" id="2.7.7.61"/>
    </reaction>
</comment>
<dbReference type="RefSeq" id="WP_159429197.1">
    <property type="nucleotide sequence ID" value="NZ_FQTY01000015.1"/>
</dbReference>
<evidence type="ECO:0000313" key="5">
    <source>
        <dbReference type="EMBL" id="SHF00637.1"/>
    </source>
</evidence>
<dbReference type="InterPro" id="IPR005551">
    <property type="entry name" value="CitX"/>
</dbReference>
<evidence type="ECO:0000256" key="1">
    <source>
        <dbReference type="ARBA" id="ARBA00012524"/>
    </source>
</evidence>
<dbReference type="EMBL" id="FQTY01000015">
    <property type="protein sequence ID" value="SHF00637.1"/>
    <property type="molecule type" value="Genomic_DNA"/>
</dbReference>
<keyword evidence="6" id="KW-1185">Reference proteome</keyword>